<dbReference type="PANTHER" id="PTHR10788:SF106">
    <property type="entry name" value="BCDNA.GH08860"/>
    <property type="match status" value="1"/>
</dbReference>
<dbReference type="Proteomes" id="UP000500767">
    <property type="component" value="Chromosome"/>
</dbReference>
<evidence type="ECO:0000256" key="5">
    <source>
        <dbReference type="ARBA" id="ARBA00018539"/>
    </source>
</evidence>
<comment type="pathway">
    <text evidence="1">Glycan biosynthesis; trehalose biosynthesis.</text>
</comment>
<dbReference type="Pfam" id="PF00982">
    <property type="entry name" value="Glyco_transf_20"/>
    <property type="match status" value="1"/>
</dbReference>
<protein>
    <recommendedName>
        <fullName evidence="5">Trehalose-6-phosphate synthase</fullName>
        <ecNumber evidence="4">2.4.1.15</ecNumber>
    </recommendedName>
    <alternativeName>
        <fullName evidence="9">Alpha,alpha-trehalose-phosphate synthase [UDP-forming]</fullName>
    </alternativeName>
    <alternativeName>
        <fullName evidence="10">Osmoregulatory trehalose synthesis protein A</fullName>
    </alternativeName>
    <alternativeName>
        <fullName evidence="8">UDP-glucose-glucosephosphate glucosyltransferase</fullName>
    </alternativeName>
</protein>
<evidence type="ECO:0000256" key="10">
    <source>
        <dbReference type="ARBA" id="ARBA00030943"/>
    </source>
</evidence>
<dbReference type="PANTHER" id="PTHR10788">
    <property type="entry name" value="TREHALOSE-6-PHOSPHATE SYNTHASE"/>
    <property type="match status" value="1"/>
</dbReference>
<keyword evidence="13" id="KW-1185">Reference proteome</keyword>
<evidence type="ECO:0000256" key="3">
    <source>
        <dbReference type="ARBA" id="ARBA00011881"/>
    </source>
</evidence>
<dbReference type="Gene3D" id="3.40.50.2000">
    <property type="entry name" value="Glycogen Phosphorylase B"/>
    <property type="match status" value="2"/>
</dbReference>
<dbReference type="GO" id="GO:0003825">
    <property type="term" value="F:alpha,alpha-trehalose-phosphate synthase (UDP-forming) activity"/>
    <property type="evidence" value="ECO:0007669"/>
    <property type="project" value="UniProtKB-EC"/>
</dbReference>
<sequence length="454" mass="50121">MGRLVIVSNRVPSPRERTQPAGGLTVGLADAIKGQPSLWFGWSGSSQGKESPAPTPELAEQGGVTYATIDLTAKQHEGFYQGFSNGILWPVCHYRLGLMQYSREELETYLEVNAIFARSLKTLLKPDDVIWVQDYHLFPLGEALRREGVTSKIGFFLHIPFPPEALFRALPGADLLLADLGAYDVVGVQTQQDADNMNQSLSALGVEVQAQSFPIGIDPVAFAKQALRGETSKEMARLTQALNGRALILGVDRLDYSKGIPERFRGFERLLQRFPAHRGKVSFLQIAPVSRGEVAEYKALRRELDELSGRINGNWAEIDWIPLRYITRALPRKVLAGVHRRAAVGLVTPLRDGMNLVAKEYVAAQDAADPGVLVLSRFAGAAPELSDAVMVNPYDPDEIAEALDQALTMGLKERSRRWEAMNEAVHRVTAATWARDFLAVLNATPERKPHASHR</sequence>
<evidence type="ECO:0000256" key="1">
    <source>
        <dbReference type="ARBA" id="ARBA00005199"/>
    </source>
</evidence>
<evidence type="ECO:0000256" key="6">
    <source>
        <dbReference type="ARBA" id="ARBA00022676"/>
    </source>
</evidence>
<evidence type="ECO:0000256" key="11">
    <source>
        <dbReference type="ARBA" id="ARBA00048039"/>
    </source>
</evidence>
<gene>
    <name evidence="12" type="ORF">HN018_16825</name>
</gene>
<dbReference type="RefSeq" id="WP_171832995.1">
    <property type="nucleotide sequence ID" value="NZ_CP053708.1"/>
</dbReference>
<dbReference type="FunFam" id="3.40.50.2000:FF:000024">
    <property type="entry name" value="Trehalose-6-phosphate synthase"/>
    <property type="match status" value="1"/>
</dbReference>
<evidence type="ECO:0000256" key="4">
    <source>
        <dbReference type="ARBA" id="ARBA00012538"/>
    </source>
</evidence>
<evidence type="ECO:0000256" key="7">
    <source>
        <dbReference type="ARBA" id="ARBA00022679"/>
    </source>
</evidence>
<comment type="catalytic activity">
    <reaction evidence="11">
        <text>D-glucose 6-phosphate + UDP-alpha-D-glucose = alpha,alpha-trehalose 6-phosphate + UDP + H(+)</text>
        <dbReference type="Rhea" id="RHEA:18889"/>
        <dbReference type="ChEBI" id="CHEBI:15378"/>
        <dbReference type="ChEBI" id="CHEBI:58223"/>
        <dbReference type="ChEBI" id="CHEBI:58429"/>
        <dbReference type="ChEBI" id="CHEBI:58885"/>
        <dbReference type="ChEBI" id="CHEBI:61548"/>
        <dbReference type="EC" id="2.4.1.15"/>
    </reaction>
</comment>
<keyword evidence="6" id="KW-0328">Glycosyltransferase</keyword>
<dbReference type="InterPro" id="IPR001830">
    <property type="entry name" value="Glyco_trans_20"/>
</dbReference>
<comment type="subunit">
    <text evidence="3">Homotetramer.</text>
</comment>
<evidence type="ECO:0000256" key="9">
    <source>
        <dbReference type="ARBA" id="ARBA00030365"/>
    </source>
</evidence>
<dbReference type="SUPFAM" id="SSF53756">
    <property type="entry name" value="UDP-Glycosyltransferase/glycogen phosphorylase"/>
    <property type="match status" value="1"/>
</dbReference>
<dbReference type="AlphaFoldDB" id="A0A6M8HTI4"/>
<comment type="similarity">
    <text evidence="2">Belongs to the glycosyltransferase 20 family.</text>
</comment>
<dbReference type="EC" id="2.4.1.15" evidence="4"/>
<dbReference type="KEGG" id="lck:HN018_16825"/>
<evidence type="ECO:0000256" key="2">
    <source>
        <dbReference type="ARBA" id="ARBA00008799"/>
    </source>
</evidence>
<reference evidence="12 13" key="1">
    <citation type="journal article" date="2014" name="World J. Microbiol. Biotechnol.">
        <title>Biodiversity and physiological characteristics of Antarctic and Arctic lichens-associated bacteria.</title>
        <authorList>
            <person name="Lee Y.M."/>
            <person name="Kim E.H."/>
            <person name="Lee H.K."/>
            <person name="Hong S.G."/>
        </authorList>
    </citation>
    <scope>NUCLEOTIDE SEQUENCE [LARGE SCALE GENOMIC DNA]</scope>
    <source>
        <strain evidence="12 13">PAMC 26569</strain>
    </source>
</reference>
<name>A0A6M8HTI4_9PROT</name>
<dbReference type="CDD" id="cd03788">
    <property type="entry name" value="GT20_TPS"/>
    <property type="match status" value="1"/>
</dbReference>
<evidence type="ECO:0000313" key="13">
    <source>
        <dbReference type="Proteomes" id="UP000500767"/>
    </source>
</evidence>
<dbReference type="GO" id="GO:0005992">
    <property type="term" value="P:trehalose biosynthetic process"/>
    <property type="evidence" value="ECO:0007669"/>
    <property type="project" value="InterPro"/>
</dbReference>
<proteinExistence type="inferred from homology"/>
<accession>A0A6M8HTI4</accession>
<organism evidence="12 13">
    <name type="scientific">Lichenicola cladoniae</name>
    <dbReference type="NCBI Taxonomy" id="1484109"/>
    <lineage>
        <taxon>Bacteria</taxon>
        <taxon>Pseudomonadati</taxon>
        <taxon>Pseudomonadota</taxon>
        <taxon>Alphaproteobacteria</taxon>
        <taxon>Acetobacterales</taxon>
        <taxon>Acetobacteraceae</taxon>
        <taxon>Lichenicola</taxon>
    </lineage>
</organism>
<evidence type="ECO:0000313" key="12">
    <source>
        <dbReference type="EMBL" id="QKE91477.1"/>
    </source>
</evidence>
<evidence type="ECO:0000256" key="8">
    <source>
        <dbReference type="ARBA" id="ARBA00029654"/>
    </source>
</evidence>
<keyword evidence="7" id="KW-0808">Transferase</keyword>
<dbReference type="EMBL" id="CP053708">
    <property type="protein sequence ID" value="QKE91477.1"/>
    <property type="molecule type" value="Genomic_DNA"/>
</dbReference>